<organism evidence="3">
    <name type="scientific">Rhipicephalus appendiculatus</name>
    <name type="common">Brown ear tick</name>
    <dbReference type="NCBI Taxonomy" id="34631"/>
    <lineage>
        <taxon>Eukaryota</taxon>
        <taxon>Metazoa</taxon>
        <taxon>Ecdysozoa</taxon>
        <taxon>Arthropoda</taxon>
        <taxon>Chelicerata</taxon>
        <taxon>Arachnida</taxon>
        <taxon>Acari</taxon>
        <taxon>Parasitiformes</taxon>
        <taxon>Ixodida</taxon>
        <taxon>Ixodoidea</taxon>
        <taxon>Ixodidae</taxon>
        <taxon>Rhipicephalinae</taxon>
        <taxon>Rhipicephalus</taxon>
        <taxon>Rhipicephalus</taxon>
    </lineage>
</organism>
<dbReference type="Gene3D" id="1.10.472.80">
    <property type="entry name" value="Ypt/Rab-GAP domain of gyp1p, domain 3"/>
    <property type="match status" value="1"/>
</dbReference>
<keyword evidence="1" id="KW-0175">Coiled coil</keyword>
<accession>A0A131Z3X8</accession>
<dbReference type="AlphaFoldDB" id="A0A131Z3X8"/>
<dbReference type="InterPro" id="IPR035969">
    <property type="entry name" value="Rab-GAP_TBC_sf"/>
</dbReference>
<protein>
    <submittedName>
        <fullName evidence="3">TBC1 domain family member 14</fullName>
    </submittedName>
</protein>
<dbReference type="SMART" id="SM00164">
    <property type="entry name" value="TBC"/>
    <property type="match status" value="1"/>
</dbReference>
<dbReference type="Gene3D" id="1.10.10.750">
    <property type="entry name" value="Ypt/Rab-GAP domain of gyp1p, domain 1"/>
    <property type="match status" value="1"/>
</dbReference>
<dbReference type="PROSITE" id="PS50086">
    <property type="entry name" value="TBC_RABGAP"/>
    <property type="match status" value="1"/>
</dbReference>
<dbReference type="Gene3D" id="1.10.8.270">
    <property type="entry name" value="putative rabgap domain of human tbc1 domain family member 14 like domains"/>
    <property type="match status" value="1"/>
</dbReference>
<dbReference type="InterPro" id="IPR000195">
    <property type="entry name" value="Rab-GAP-TBC_dom"/>
</dbReference>
<dbReference type="Pfam" id="PF00566">
    <property type="entry name" value="RabGAP-TBC"/>
    <property type="match status" value="1"/>
</dbReference>
<reference evidence="3" key="1">
    <citation type="journal article" date="2016" name="Ticks Tick Borne Dis.">
        <title>De novo assembly and annotation of the salivary gland transcriptome of Rhipicephalus appendiculatus male and female ticks during blood feeding.</title>
        <authorList>
            <person name="de Castro M.H."/>
            <person name="de Klerk D."/>
            <person name="Pienaar R."/>
            <person name="Latif A.A."/>
            <person name="Rees D.J."/>
            <person name="Mans B.J."/>
        </authorList>
    </citation>
    <scope>NUCLEOTIDE SEQUENCE</scope>
    <source>
        <tissue evidence="3">Salivary glands</tissue>
    </source>
</reference>
<feature type="domain" description="Rab-GAP TBC" evidence="2">
    <location>
        <begin position="61"/>
        <end position="264"/>
    </location>
</feature>
<dbReference type="GO" id="GO:0016192">
    <property type="term" value="P:vesicle-mediated transport"/>
    <property type="evidence" value="ECO:0007669"/>
    <property type="project" value="UniProtKB-ARBA"/>
</dbReference>
<dbReference type="GO" id="GO:0005773">
    <property type="term" value="C:vacuole"/>
    <property type="evidence" value="ECO:0007669"/>
    <property type="project" value="UniProtKB-ARBA"/>
</dbReference>
<dbReference type="FunFam" id="1.10.10.750:FF:000005">
    <property type="entry name" value="TBC1 domain family member 14"/>
    <property type="match status" value="1"/>
</dbReference>
<dbReference type="FunFam" id="1.10.8.270:FF:000008">
    <property type="entry name" value="Putative TBC1 domain family member 14"/>
    <property type="match status" value="1"/>
</dbReference>
<dbReference type="PANTHER" id="PTHR47219:SF15">
    <property type="entry name" value="TBC1 DOMAIN FAMILY MEMBER 12 ISOFORM X1"/>
    <property type="match status" value="1"/>
</dbReference>
<dbReference type="PANTHER" id="PTHR47219">
    <property type="entry name" value="RAB GTPASE-ACTIVATING PROTEIN 1-LIKE"/>
    <property type="match status" value="1"/>
</dbReference>
<dbReference type="SUPFAM" id="SSF47923">
    <property type="entry name" value="Ypt/Rab-GAP domain of gyp1p"/>
    <property type="match status" value="2"/>
</dbReference>
<dbReference type="GO" id="GO:0031410">
    <property type="term" value="C:cytoplasmic vesicle"/>
    <property type="evidence" value="ECO:0007669"/>
    <property type="project" value="UniProtKB-ARBA"/>
</dbReference>
<dbReference type="EMBL" id="GEDV01002463">
    <property type="protein sequence ID" value="JAP86094.1"/>
    <property type="molecule type" value="Transcribed_RNA"/>
</dbReference>
<evidence type="ECO:0000256" key="1">
    <source>
        <dbReference type="SAM" id="Coils"/>
    </source>
</evidence>
<proteinExistence type="predicted"/>
<dbReference type="GO" id="GO:0005096">
    <property type="term" value="F:GTPase activator activity"/>
    <property type="evidence" value="ECO:0007669"/>
    <property type="project" value="TreeGrafter"/>
</dbReference>
<dbReference type="GO" id="GO:0031267">
    <property type="term" value="F:small GTPase binding"/>
    <property type="evidence" value="ECO:0007669"/>
    <property type="project" value="TreeGrafter"/>
</dbReference>
<evidence type="ECO:0000259" key="2">
    <source>
        <dbReference type="PROSITE" id="PS50086"/>
    </source>
</evidence>
<dbReference type="FunFam" id="1.10.472.80:FF:000006">
    <property type="entry name" value="TBC1 domain family member 14"/>
    <property type="match status" value="1"/>
</dbReference>
<name>A0A131Z3X8_RHIAP</name>
<evidence type="ECO:0000313" key="3">
    <source>
        <dbReference type="EMBL" id="JAP86094.1"/>
    </source>
</evidence>
<sequence length="335" mass="39136">MVKAARKKELKDARARKKQMQQQWKQEEQLAQATRTWVSEVLPCWEVARSQRRTRDLWWQGLPPSVRGRVWKLAIGNELNITSELYEICASRSRKIWRSEAVPEEPSALHTREQSAHLIRLDVSRTFPQLGIFQESGPYFDVLHCILGAYVVYRPDIGYVQGMSFLAAMLLLNLEVADAFICFANLLNRPCQLAFFRVDQPQMNAYYTLYDDFFRENLPKLFAHFKKHNLTSDLYLVDWIYTLYSRSLPLDVACRVWDVFLRDGEEFLFRSALGILRLYEDVLLRLDFINLAQFLTKLPEDMSSDVLFDAIGAIRMTVNKRNFAQVLAKHRELAG</sequence>
<feature type="coiled-coil region" evidence="1">
    <location>
        <begin position="3"/>
        <end position="30"/>
    </location>
</feature>
<dbReference type="InterPro" id="IPR050302">
    <property type="entry name" value="Rab_GAP_TBC_domain"/>
</dbReference>